<feature type="domain" description="Cupin type-2" evidence="1">
    <location>
        <begin position="35"/>
        <end position="102"/>
    </location>
</feature>
<accession>A0ABP7PT75</accession>
<dbReference type="Proteomes" id="UP001500742">
    <property type="component" value="Unassembled WGS sequence"/>
</dbReference>
<dbReference type="Pfam" id="PF07883">
    <property type="entry name" value="Cupin_2"/>
    <property type="match status" value="1"/>
</dbReference>
<dbReference type="InterPro" id="IPR013096">
    <property type="entry name" value="Cupin_2"/>
</dbReference>
<evidence type="ECO:0000259" key="1">
    <source>
        <dbReference type="Pfam" id="PF07883"/>
    </source>
</evidence>
<protein>
    <submittedName>
        <fullName evidence="2">Cupin domain-containing protein</fullName>
    </submittedName>
</protein>
<dbReference type="InterPro" id="IPR053146">
    <property type="entry name" value="QDO-like"/>
</dbReference>
<reference evidence="3" key="1">
    <citation type="journal article" date="2019" name="Int. J. Syst. Evol. Microbiol.">
        <title>The Global Catalogue of Microorganisms (GCM) 10K type strain sequencing project: providing services to taxonomists for standard genome sequencing and annotation.</title>
        <authorList>
            <consortium name="The Broad Institute Genomics Platform"/>
            <consortium name="The Broad Institute Genome Sequencing Center for Infectious Disease"/>
            <person name="Wu L."/>
            <person name="Ma J."/>
        </authorList>
    </citation>
    <scope>NUCLEOTIDE SEQUENCE [LARGE SCALE GENOMIC DNA]</scope>
    <source>
        <strain evidence="3">JCM 16601</strain>
    </source>
</reference>
<sequence length="147" mass="16194">MMFPNFKETIRMGSLELNFLLDGQDTDGTLVQFELVVPPSTKVPAPHFHVEVDETLYILEGTLTQLIGTETRELKPGDHCFIKRGVIHGFNNLHTETVRALCSLSPANIGPDYFREIAAVINAGGPPDMQKVLAIMKSHGLEPVKPA</sequence>
<dbReference type="RefSeq" id="WP_259091757.1">
    <property type="nucleotide sequence ID" value="NZ_BAAAZC010000015.1"/>
</dbReference>
<dbReference type="PANTHER" id="PTHR36440:SF1">
    <property type="entry name" value="PUTATIVE (AFU_ORTHOLOGUE AFUA_8G07350)-RELATED"/>
    <property type="match status" value="1"/>
</dbReference>
<dbReference type="InterPro" id="IPR014710">
    <property type="entry name" value="RmlC-like_jellyroll"/>
</dbReference>
<dbReference type="SUPFAM" id="SSF51182">
    <property type="entry name" value="RmlC-like cupins"/>
    <property type="match status" value="1"/>
</dbReference>
<gene>
    <name evidence="2" type="ORF">GCM10022210_20120</name>
</gene>
<name>A0ABP7PT75_9SPHI</name>
<comment type="caution">
    <text evidence="2">The sequence shown here is derived from an EMBL/GenBank/DDBJ whole genome shotgun (WGS) entry which is preliminary data.</text>
</comment>
<organism evidence="2 3">
    <name type="scientific">Mucilaginibacter dorajii</name>
    <dbReference type="NCBI Taxonomy" id="692994"/>
    <lineage>
        <taxon>Bacteria</taxon>
        <taxon>Pseudomonadati</taxon>
        <taxon>Bacteroidota</taxon>
        <taxon>Sphingobacteriia</taxon>
        <taxon>Sphingobacteriales</taxon>
        <taxon>Sphingobacteriaceae</taxon>
        <taxon>Mucilaginibacter</taxon>
    </lineage>
</organism>
<proteinExistence type="predicted"/>
<dbReference type="EMBL" id="BAAAZC010000015">
    <property type="protein sequence ID" value="GAA3970919.1"/>
    <property type="molecule type" value="Genomic_DNA"/>
</dbReference>
<evidence type="ECO:0000313" key="2">
    <source>
        <dbReference type="EMBL" id="GAA3970919.1"/>
    </source>
</evidence>
<dbReference type="PANTHER" id="PTHR36440">
    <property type="entry name" value="PUTATIVE (AFU_ORTHOLOGUE AFUA_8G07350)-RELATED"/>
    <property type="match status" value="1"/>
</dbReference>
<evidence type="ECO:0000313" key="3">
    <source>
        <dbReference type="Proteomes" id="UP001500742"/>
    </source>
</evidence>
<keyword evidence="3" id="KW-1185">Reference proteome</keyword>
<dbReference type="Gene3D" id="2.60.120.10">
    <property type="entry name" value="Jelly Rolls"/>
    <property type="match status" value="1"/>
</dbReference>
<dbReference type="InterPro" id="IPR011051">
    <property type="entry name" value="RmlC_Cupin_sf"/>
</dbReference>